<gene>
    <name evidence="5" type="ORF">C8D78_1038</name>
</gene>
<keyword evidence="1" id="KW-0560">Oxidoreductase</keyword>
<dbReference type="NCBIfam" id="TIGR03858">
    <property type="entry name" value="LLM_2I7G"/>
    <property type="match status" value="1"/>
</dbReference>
<dbReference type="Gene3D" id="3.20.20.30">
    <property type="entry name" value="Luciferase-like domain"/>
    <property type="match status" value="1"/>
</dbReference>
<dbReference type="PANTHER" id="PTHR30137">
    <property type="entry name" value="LUCIFERASE-LIKE MONOOXYGENASE"/>
    <property type="match status" value="1"/>
</dbReference>
<feature type="domain" description="Luciferase-like" evidence="4">
    <location>
        <begin position="45"/>
        <end position="328"/>
    </location>
</feature>
<comment type="caution">
    <text evidence="5">The sequence shown here is derived from an EMBL/GenBank/DDBJ whole genome shotgun (WGS) entry which is preliminary data.</text>
</comment>
<name>A0A495EUV8_9MICC</name>
<sequence length="369" mass="39906">MNPAPEDRTASPTASPTAPVGPGRILLGLNTFGDVGVFPDGHPVPHAQVLRQLLEQAELADEVGLHAFAVGEHHRRDFAVSAPEVFLAAAAARTKHIRLGSAVTVLSSDDPIRVFQRFATVDAISSGRAEVMLGRGSFIESFPLFGLDLADYEVLFEEKLELFDKVRAQEPVHWEGRTRPAISGLSVYPPLEHHLLPTWIGVGGTPESVLRCAEYGYPIIFAIIGGQPRSFAPLAGLYREAMAKYGQPMQQMATHSPGHVAATDEEAREEFFPHWIAMRNRLGAERGWGPGSRAEFDAMCTPEGALYVGSPETVAAKIALLKKNLGVDRFDLKYSNGTLPHAAMMRSIELFGTEVAPRVAALLAKAAGN</sequence>
<evidence type="ECO:0000256" key="3">
    <source>
        <dbReference type="SAM" id="MobiDB-lite"/>
    </source>
</evidence>
<dbReference type="InterPro" id="IPR011251">
    <property type="entry name" value="Luciferase-like_dom"/>
</dbReference>
<protein>
    <submittedName>
        <fullName evidence="5">Putative LLM family oxidoreductase</fullName>
    </submittedName>
</protein>
<dbReference type="SUPFAM" id="SSF51679">
    <property type="entry name" value="Bacterial luciferase-like"/>
    <property type="match status" value="1"/>
</dbReference>
<dbReference type="Proteomes" id="UP000276055">
    <property type="component" value="Unassembled WGS sequence"/>
</dbReference>
<dbReference type="RefSeq" id="WP_120950842.1">
    <property type="nucleotide sequence ID" value="NZ_RBIR01000002.1"/>
</dbReference>
<dbReference type="AlphaFoldDB" id="A0A495EUV8"/>
<organism evidence="5 6">
    <name type="scientific">Arthrobacter oryzae</name>
    <dbReference type="NCBI Taxonomy" id="409290"/>
    <lineage>
        <taxon>Bacteria</taxon>
        <taxon>Bacillati</taxon>
        <taxon>Actinomycetota</taxon>
        <taxon>Actinomycetes</taxon>
        <taxon>Micrococcales</taxon>
        <taxon>Micrococcaceae</taxon>
        <taxon>Arthrobacter</taxon>
    </lineage>
</organism>
<dbReference type="GO" id="GO:0004497">
    <property type="term" value="F:monooxygenase activity"/>
    <property type="evidence" value="ECO:0007669"/>
    <property type="project" value="UniProtKB-KW"/>
</dbReference>
<evidence type="ECO:0000313" key="6">
    <source>
        <dbReference type="Proteomes" id="UP000276055"/>
    </source>
</evidence>
<accession>A0A495EUV8</accession>
<reference evidence="5 6" key="1">
    <citation type="submission" date="2018-10" db="EMBL/GenBank/DDBJ databases">
        <title>Genomic Encyclopedia of Type Strains, Phase IV (KMG-IV): sequencing the most valuable type-strain genomes for metagenomic binning, comparative biology and taxonomic classification.</title>
        <authorList>
            <person name="Goeker M."/>
        </authorList>
    </citation>
    <scope>NUCLEOTIDE SEQUENCE [LARGE SCALE GENOMIC DNA]</scope>
    <source>
        <strain evidence="5 6">DSM 25586</strain>
    </source>
</reference>
<dbReference type="GO" id="GO:0016705">
    <property type="term" value="F:oxidoreductase activity, acting on paired donors, with incorporation or reduction of molecular oxygen"/>
    <property type="evidence" value="ECO:0007669"/>
    <property type="project" value="InterPro"/>
</dbReference>
<evidence type="ECO:0000256" key="2">
    <source>
        <dbReference type="ARBA" id="ARBA00023033"/>
    </source>
</evidence>
<dbReference type="EMBL" id="RBIR01000002">
    <property type="protein sequence ID" value="RKR20403.1"/>
    <property type="molecule type" value="Genomic_DNA"/>
</dbReference>
<evidence type="ECO:0000256" key="1">
    <source>
        <dbReference type="ARBA" id="ARBA00023002"/>
    </source>
</evidence>
<dbReference type="OrthoDB" id="9776438at2"/>
<dbReference type="InterPro" id="IPR050766">
    <property type="entry name" value="Bact_Lucif_Oxidored"/>
</dbReference>
<evidence type="ECO:0000259" key="4">
    <source>
        <dbReference type="Pfam" id="PF00296"/>
    </source>
</evidence>
<feature type="region of interest" description="Disordered" evidence="3">
    <location>
        <begin position="1"/>
        <end position="21"/>
    </location>
</feature>
<dbReference type="GO" id="GO:0005829">
    <property type="term" value="C:cytosol"/>
    <property type="evidence" value="ECO:0007669"/>
    <property type="project" value="TreeGrafter"/>
</dbReference>
<keyword evidence="2" id="KW-0503">Monooxygenase</keyword>
<proteinExistence type="predicted"/>
<dbReference type="InterPro" id="IPR036661">
    <property type="entry name" value="Luciferase-like_sf"/>
</dbReference>
<dbReference type="Pfam" id="PF00296">
    <property type="entry name" value="Bac_luciferase"/>
    <property type="match status" value="1"/>
</dbReference>
<dbReference type="PANTHER" id="PTHR30137:SF8">
    <property type="entry name" value="BLR5498 PROTEIN"/>
    <property type="match status" value="1"/>
</dbReference>
<dbReference type="InterPro" id="IPR022290">
    <property type="entry name" value="LLM_Atu2307-like"/>
</dbReference>
<evidence type="ECO:0000313" key="5">
    <source>
        <dbReference type="EMBL" id="RKR20403.1"/>
    </source>
</evidence>